<gene>
    <name evidence="6" type="ORF">KIPB_017229</name>
</gene>
<dbReference type="SMART" id="SM00184">
    <property type="entry name" value="RING"/>
    <property type="match status" value="1"/>
</dbReference>
<evidence type="ECO:0000313" key="6">
    <source>
        <dbReference type="EMBL" id="GIQ93053.1"/>
    </source>
</evidence>
<proteinExistence type="predicted"/>
<dbReference type="InterPro" id="IPR018957">
    <property type="entry name" value="Znf_C3HC4_RING-type"/>
</dbReference>
<feature type="domain" description="RING-type" evidence="5">
    <location>
        <begin position="8"/>
        <end position="54"/>
    </location>
</feature>
<dbReference type="PROSITE" id="PS00518">
    <property type="entry name" value="ZF_RING_1"/>
    <property type="match status" value="1"/>
</dbReference>
<dbReference type="EMBL" id="BDIP01011307">
    <property type="protein sequence ID" value="GIQ93053.1"/>
    <property type="molecule type" value="Genomic_DNA"/>
</dbReference>
<evidence type="ECO:0000259" key="5">
    <source>
        <dbReference type="PROSITE" id="PS50089"/>
    </source>
</evidence>
<dbReference type="GO" id="GO:0097505">
    <property type="term" value="C:Rad6-Rad18 complex"/>
    <property type="evidence" value="ECO:0007669"/>
    <property type="project" value="TreeGrafter"/>
</dbReference>
<organism evidence="6 7">
    <name type="scientific">Kipferlia bialata</name>
    <dbReference type="NCBI Taxonomy" id="797122"/>
    <lineage>
        <taxon>Eukaryota</taxon>
        <taxon>Metamonada</taxon>
        <taxon>Carpediemonas-like organisms</taxon>
        <taxon>Kipferlia</taxon>
    </lineage>
</organism>
<dbReference type="GO" id="GO:0006513">
    <property type="term" value="P:protein monoubiquitination"/>
    <property type="evidence" value="ECO:0007669"/>
    <property type="project" value="InterPro"/>
</dbReference>
<dbReference type="InterPro" id="IPR039577">
    <property type="entry name" value="Rad18"/>
</dbReference>
<evidence type="ECO:0000256" key="2">
    <source>
        <dbReference type="ARBA" id="ARBA00022771"/>
    </source>
</evidence>
<feature type="non-terminal residue" evidence="6">
    <location>
        <position position="1"/>
    </location>
</feature>
<sequence>PPSDAFSCAICHDTFKKPVMLRECKHIFCSLCINRVLSDEQINTGCTAECPRCRKQFTRSQIIYSSDI</sequence>
<evidence type="ECO:0000256" key="3">
    <source>
        <dbReference type="ARBA" id="ARBA00022833"/>
    </source>
</evidence>
<keyword evidence="2 4" id="KW-0863">Zinc-finger</keyword>
<evidence type="ECO:0000256" key="1">
    <source>
        <dbReference type="ARBA" id="ARBA00022723"/>
    </source>
</evidence>
<dbReference type="GO" id="GO:0006301">
    <property type="term" value="P:DNA damage tolerance"/>
    <property type="evidence" value="ECO:0007669"/>
    <property type="project" value="InterPro"/>
</dbReference>
<dbReference type="SUPFAM" id="SSF57850">
    <property type="entry name" value="RING/U-box"/>
    <property type="match status" value="1"/>
</dbReference>
<accession>A0A9K3DFB4</accession>
<evidence type="ECO:0000313" key="7">
    <source>
        <dbReference type="Proteomes" id="UP000265618"/>
    </source>
</evidence>
<protein>
    <recommendedName>
        <fullName evidence="5">RING-type domain-containing protein</fullName>
    </recommendedName>
</protein>
<name>A0A9K3DFB4_9EUKA</name>
<dbReference type="InterPro" id="IPR013083">
    <property type="entry name" value="Znf_RING/FYVE/PHD"/>
</dbReference>
<evidence type="ECO:0000256" key="4">
    <source>
        <dbReference type="PROSITE-ProRule" id="PRU00175"/>
    </source>
</evidence>
<dbReference type="GO" id="GO:0003697">
    <property type="term" value="F:single-stranded DNA binding"/>
    <property type="evidence" value="ECO:0007669"/>
    <property type="project" value="InterPro"/>
</dbReference>
<feature type="non-terminal residue" evidence="6">
    <location>
        <position position="68"/>
    </location>
</feature>
<dbReference type="InterPro" id="IPR017907">
    <property type="entry name" value="Znf_RING_CS"/>
</dbReference>
<keyword evidence="1" id="KW-0479">Metal-binding</keyword>
<dbReference type="InterPro" id="IPR001841">
    <property type="entry name" value="Znf_RING"/>
</dbReference>
<dbReference type="PROSITE" id="PS50089">
    <property type="entry name" value="ZF_RING_2"/>
    <property type="match status" value="1"/>
</dbReference>
<keyword evidence="3" id="KW-0862">Zinc</keyword>
<dbReference type="Gene3D" id="3.30.40.10">
    <property type="entry name" value="Zinc/RING finger domain, C3HC4 (zinc finger)"/>
    <property type="match status" value="1"/>
</dbReference>
<dbReference type="Proteomes" id="UP000265618">
    <property type="component" value="Unassembled WGS sequence"/>
</dbReference>
<dbReference type="PANTHER" id="PTHR14134:SF2">
    <property type="entry name" value="E3 UBIQUITIN-PROTEIN LIGASE RAD18"/>
    <property type="match status" value="1"/>
</dbReference>
<dbReference type="Pfam" id="PF00097">
    <property type="entry name" value="zf-C3HC4"/>
    <property type="match status" value="1"/>
</dbReference>
<dbReference type="GO" id="GO:0061630">
    <property type="term" value="F:ubiquitin protein ligase activity"/>
    <property type="evidence" value="ECO:0007669"/>
    <property type="project" value="InterPro"/>
</dbReference>
<dbReference type="OrthoDB" id="9049620at2759"/>
<dbReference type="GO" id="GO:0008270">
    <property type="term" value="F:zinc ion binding"/>
    <property type="evidence" value="ECO:0007669"/>
    <property type="project" value="UniProtKB-KW"/>
</dbReference>
<reference evidence="6 7" key="1">
    <citation type="journal article" date="2018" name="PLoS ONE">
        <title>The draft genome of Kipferlia bialata reveals reductive genome evolution in fornicate parasites.</title>
        <authorList>
            <person name="Tanifuji G."/>
            <person name="Takabayashi S."/>
            <person name="Kume K."/>
            <person name="Takagi M."/>
            <person name="Nakayama T."/>
            <person name="Kamikawa R."/>
            <person name="Inagaki Y."/>
            <person name="Hashimoto T."/>
        </authorList>
    </citation>
    <scope>NUCLEOTIDE SEQUENCE [LARGE SCALE GENOMIC DNA]</scope>
    <source>
        <strain evidence="6">NY0173</strain>
    </source>
</reference>
<dbReference type="AlphaFoldDB" id="A0A9K3DFB4"/>
<comment type="caution">
    <text evidence="6">The sequence shown here is derived from an EMBL/GenBank/DDBJ whole genome shotgun (WGS) entry which is preliminary data.</text>
</comment>
<keyword evidence="7" id="KW-1185">Reference proteome</keyword>
<dbReference type="GO" id="GO:0005634">
    <property type="term" value="C:nucleus"/>
    <property type="evidence" value="ECO:0007669"/>
    <property type="project" value="TreeGrafter"/>
</dbReference>
<dbReference type="PANTHER" id="PTHR14134">
    <property type="entry name" value="E3 UBIQUITIN-PROTEIN LIGASE RAD18"/>
    <property type="match status" value="1"/>
</dbReference>